<comment type="similarity">
    <text evidence="1">Belongs to the saccharopine dehydrogenase family.</text>
</comment>
<keyword evidence="2" id="KW-0812">Transmembrane</keyword>
<evidence type="ECO:0000259" key="3">
    <source>
        <dbReference type="Pfam" id="PF03435"/>
    </source>
</evidence>
<dbReference type="InterPro" id="IPR051276">
    <property type="entry name" value="Saccharopine_DH-like_oxidrdct"/>
</dbReference>
<dbReference type="AlphaFoldDB" id="A0A7S9KTC9"/>
<dbReference type="OrthoDB" id="10268090at2759"/>
<dbReference type="PANTHER" id="PTHR12286">
    <property type="entry name" value="SACCHAROPINE DEHYDROGENASE-LIKE OXIDOREDUCTASE"/>
    <property type="match status" value="1"/>
</dbReference>
<feature type="domain" description="Saccharopine dehydrogenase NADP binding" evidence="3">
    <location>
        <begin position="13"/>
        <end position="141"/>
    </location>
</feature>
<feature type="transmembrane region" description="Helical" evidence="2">
    <location>
        <begin position="292"/>
        <end position="312"/>
    </location>
</feature>
<dbReference type="Pfam" id="PF03435">
    <property type="entry name" value="Sacchrp_dh_NADP"/>
    <property type="match status" value="1"/>
</dbReference>
<dbReference type="Proteomes" id="UP000594364">
    <property type="component" value="Chromosome 3"/>
</dbReference>
<dbReference type="GO" id="GO:0005811">
    <property type="term" value="C:lipid droplet"/>
    <property type="evidence" value="ECO:0007669"/>
    <property type="project" value="TreeGrafter"/>
</dbReference>
<evidence type="ECO:0000313" key="4">
    <source>
        <dbReference type="EMBL" id="QPH02069.1"/>
    </source>
</evidence>
<gene>
    <name evidence="4" type="ORF">C2857_006275</name>
</gene>
<evidence type="ECO:0000256" key="2">
    <source>
        <dbReference type="SAM" id="Phobius"/>
    </source>
</evidence>
<organism evidence="4 5">
    <name type="scientific">Epichloe festucae (strain Fl1)</name>
    <dbReference type="NCBI Taxonomy" id="877507"/>
    <lineage>
        <taxon>Eukaryota</taxon>
        <taxon>Fungi</taxon>
        <taxon>Dikarya</taxon>
        <taxon>Ascomycota</taxon>
        <taxon>Pezizomycotina</taxon>
        <taxon>Sordariomycetes</taxon>
        <taxon>Hypocreomycetidae</taxon>
        <taxon>Hypocreales</taxon>
        <taxon>Clavicipitaceae</taxon>
        <taxon>Epichloe</taxon>
    </lineage>
</organism>
<accession>A0A7S9KTC9</accession>
<evidence type="ECO:0000313" key="5">
    <source>
        <dbReference type="Proteomes" id="UP000594364"/>
    </source>
</evidence>
<dbReference type="SUPFAM" id="SSF51735">
    <property type="entry name" value="NAD(P)-binding Rossmann-fold domains"/>
    <property type="match status" value="1"/>
</dbReference>
<reference evidence="4 5" key="1">
    <citation type="journal article" date="2018" name="PLoS Genet.">
        <title>Repeat elements organise 3D genome structure and mediate transcription in the filamentous fungus Epichloe festucae.</title>
        <authorList>
            <person name="Winter D.J."/>
            <person name="Ganley A.R.D."/>
            <person name="Young C.A."/>
            <person name="Liachko I."/>
            <person name="Schardl C.L."/>
            <person name="Dupont P.Y."/>
            <person name="Berry D."/>
            <person name="Ram A."/>
            <person name="Scott B."/>
            <person name="Cox M.P."/>
        </authorList>
    </citation>
    <scope>NUCLEOTIDE SEQUENCE [LARGE SCALE GENOMIC DNA]</scope>
    <source>
        <strain evidence="4 5">Fl1</strain>
    </source>
</reference>
<dbReference type="GO" id="GO:0009247">
    <property type="term" value="P:glycolipid biosynthetic process"/>
    <property type="evidence" value="ECO:0007669"/>
    <property type="project" value="TreeGrafter"/>
</dbReference>
<dbReference type="Gene3D" id="3.40.50.720">
    <property type="entry name" value="NAD(P)-binding Rossmann-like Domain"/>
    <property type="match status" value="1"/>
</dbReference>
<dbReference type="InterPro" id="IPR036291">
    <property type="entry name" value="NAD(P)-bd_dom_sf"/>
</dbReference>
<dbReference type="FunFam" id="3.40.50.720:FF:000592">
    <property type="entry name" value="Similar to saccharopine dehydrogenase"/>
    <property type="match status" value="1"/>
</dbReference>
<dbReference type="InterPro" id="IPR005097">
    <property type="entry name" value="Sacchrp_dh_NADP-bd"/>
</dbReference>
<dbReference type="GO" id="GO:0005739">
    <property type="term" value="C:mitochondrion"/>
    <property type="evidence" value="ECO:0007669"/>
    <property type="project" value="TreeGrafter"/>
</dbReference>
<protein>
    <recommendedName>
        <fullName evidence="3">Saccharopine dehydrogenase NADP binding domain-containing protein</fullName>
    </recommendedName>
</protein>
<sequence length="423" mass="46241">MAVKNHGRHYDLILFGATGYTGQLTAEHIATHLPTNLKWAVAGRSESKLQNVIAECQKLNPDRLPPSVELANVNDEVELKAVVEKAFVIITTVGPYCLYGEPIFKLCAETGTHYLDCTGEVPWVARMIKKYEATARKTGAIMLPQTGIESAPPDLVTWSMAQHLRKDLKAATKDAVVTIHKLTSKPSGGTLATVLVHFEHFPLKEVMEATTPYATSPIPHASGARPRKSWLQGLLGVTSLPNLGIVTTSLAGKTDQAVVTRTWGLLHEIPSRKSEFYGPRFTWAEYFKARNWLHGIAVHFALAIGGLLLVFVPPLRSLVKRFVYQPGEGVSREDMAREEVEYRGTATPDIDSNPAGKQAFCRAWFHGSLYALTGALLAQGAVTILEEDLELDGGSYTPACLGQSYVDRLHGAGFKIDVKTIEG</sequence>
<evidence type="ECO:0000256" key="1">
    <source>
        <dbReference type="ARBA" id="ARBA00038048"/>
    </source>
</evidence>
<dbReference type="EMBL" id="CP031387">
    <property type="protein sequence ID" value="QPH02069.1"/>
    <property type="molecule type" value="Genomic_DNA"/>
</dbReference>
<dbReference type="PANTHER" id="PTHR12286:SF5">
    <property type="entry name" value="SACCHAROPINE DEHYDROGENASE-LIKE OXIDOREDUCTASE"/>
    <property type="match status" value="1"/>
</dbReference>
<proteinExistence type="inferred from homology"/>
<keyword evidence="2" id="KW-0472">Membrane</keyword>
<name>A0A7S9KTC9_EPIFF</name>
<dbReference type="GO" id="GO:0005886">
    <property type="term" value="C:plasma membrane"/>
    <property type="evidence" value="ECO:0007669"/>
    <property type="project" value="TreeGrafter"/>
</dbReference>
<keyword evidence="5" id="KW-1185">Reference proteome</keyword>
<keyword evidence="2" id="KW-1133">Transmembrane helix</keyword>